<comment type="similarity">
    <text evidence="8">Belongs to the FtsQ/DivIB family. DivIB subfamily.</text>
</comment>
<dbReference type="GO" id="GO:0043093">
    <property type="term" value="P:FtsZ-dependent cytokinesis"/>
    <property type="evidence" value="ECO:0007669"/>
    <property type="project" value="UniProtKB-UniRule"/>
</dbReference>
<feature type="domain" description="POTRA" evidence="9">
    <location>
        <begin position="60"/>
        <end position="128"/>
    </location>
</feature>
<evidence type="ECO:0000256" key="8">
    <source>
        <dbReference type="HAMAP-Rule" id="MF_00912"/>
    </source>
</evidence>
<evidence type="ECO:0000256" key="4">
    <source>
        <dbReference type="ARBA" id="ARBA00022692"/>
    </source>
</evidence>
<dbReference type="InterPro" id="IPR005548">
    <property type="entry name" value="Cell_div_FtsQ/DivIB_C"/>
</dbReference>
<dbReference type="AlphaFoldDB" id="A0A0F5IAD2"/>
<dbReference type="HAMAP" id="MF_00912">
    <property type="entry name" value="DivIB"/>
    <property type="match status" value="1"/>
</dbReference>
<dbReference type="GO" id="GO:0032153">
    <property type="term" value="C:cell division site"/>
    <property type="evidence" value="ECO:0007669"/>
    <property type="project" value="UniProtKB-UniRule"/>
</dbReference>
<evidence type="ECO:0000256" key="3">
    <source>
        <dbReference type="ARBA" id="ARBA00022618"/>
    </source>
</evidence>
<protein>
    <recommendedName>
        <fullName evidence="8">Cell division protein DivIB</fullName>
    </recommendedName>
</protein>
<accession>A0A0F5IAD2</accession>
<dbReference type="Pfam" id="PF08478">
    <property type="entry name" value="POTRA_1"/>
    <property type="match status" value="1"/>
</dbReference>
<evidence type="ECO:0000259" key="9">
    <source>
        <dbReference type="PROSITE" id="PS51779"/>
    </source>
</evidence>
<keyword evidence="5 8" id="KW-1133">Transmembrane helix</keyword>
<reference evidence="10" key="1">
    <citation type="submission" date="2015-02" db="EMBL/GenBank/DDBJ databases">
        <title>Genome Assembly of Bacillaceae bacterium MTCC 8252.</title>
        <authorList>
            <person name="Verma A."/>
            <person name="Khatri I."/>
            <person name="Mual P."/>
            <person name="Subramanian S."/>
            <person name="Krishnamurthi S."/>
        </authorList>
    </citation>
    <scope>NUCLEOTIDE SEQUENCE [LARGE SCALE GENOMIC DNA]</scope>
    <source>
        <strain evidence="10">MTCC 8252</strain>
    </source>
</reference>
<organism evidence="10 11">
    <name type="scientific">Bacillus thermotolerans</name>
    <name type="common">Quasibacillus thermotolerans</name>
    <dbReference type="NCBI Taxonomy" id="1221996"/>
    <lineage>
        <taxon>Bacteria</taxon>
        <taxon>Bacillati</taxon>
        <taxon>Bacillota</taxon>
        <taxon>Bacilli</taxon>
        <taxon>Bacillales</taxon>
        <taxon>Bacillaceae</taxon>
        <taxon>Bacillus</taxon>
    </lineage>
</organism>
<dbReference type="STRING" id="1221996.QY95_00124"/>
<evidence type="ECO:0000256" key="6">
    <source>
        <dbReference type="ARBA" id="ARBA00023136"/>
    </source>
</evidence>
<feature type="transmembrane region" description="Helical" evidence="8">
    <location>
        <begin position="38"/>
        <end position="55"/>
    </location>
</feature>
<keyword evidence="7 8" id="KW-0131">Cell cycle</keyword>
<keyword evidence="3 8" id="KW-0132">Cell division</keyword>
<dbReference type="PANTHER" id="PTHR37820:SF1">
    <property type="entry name" value="CELL DIVISION PROTEIN FTSQ"/>
    <property type="match status" value="1"/>
</dbReference>
<dbReference type="Proteomes" id="UP000031563">
    <property type="component" value="Unassembled WGS sequence"/>
</dbReference>
<dbReference type="PROSITE" id="PS51779">
    <property type="entry name" value="POTRA"/>
    <property type="match status" value="1"/>
</dbReference>
<comment type="caution">
    <text evidence="10">The sequence shown here is derived from an EMBL/GenBank/DDBJ whole genome shotgun (WGS) entry which is preliminary data.</text>
</comment>
<evidence type="ECO:0000256" key="7">
    <source>
        <dbReference type="ARBA" id="ARBA00023306"/>
    </source>
</evidence>
<dbReference type="InterPro" id="IPR013685">
    <property type="entry name" value="POTRA_FtsQ_type"/>
</dbReference>
<comment type="function">
    <text evidence="8">Cell division protein that may be involved in stabilizing or promoting the assembly of the division complex.</text>
</comment>
<dbReference type="Gene3D" id="3.40.50.10960">
    <property type="match status" value="1"/>
</dbReference>
<dbReference type="InterPro" id="IPR050487">
    <property type="entry name" value="FtsQ_DivIB"/>
</dbReference>
<name>A0A0F5IAD2_BACTR</name>
<gene>
    <name evidence="8" type="primary">divIB</name>
    <name evidence="10" type="ORF">QY95_00124</name>
</gene>
<keyword evidence="2 8" id="KW-1003">Cell membrane</keyword>
<keyword evidence="11" id="KW-1185">Reference proteome</keyword>
<keyword evidence="6 8" id="KW-0472">Membrane</keyword>
<dbReference type="InterPro" id="IPR026580">
    <property type="entry name" value="DivIB"/>
</dbReference>
<dbReference type="InterPro" id="IPR034746">
    <property type="entry name" value="POTRA"/>
</dbReference>
<comment type="subcellular location">
    <subcellularLocation>
        <location evidence="8">Cell membrane</location>
        <topology evidence="8">Single-pass type II membrane protein</topology>
    </subcellularLocation>
    <subcellularLocation>
        <location evidence="1">Membrane</location>
    </subcellularLocation>
    <text evidence="8">Localizes to the division septum.</text>
</comment>
<evidence type="ECO:0000256" key="5">
    <source>
        <dbReference type="ARBA" id="ARBA00022989"/>
    </source>
</evidence>
<dbReference type="EMBL" id="JWIR02000012">
    <property type="protein sequence ID" value="KKB42275.1"/>
    <property type="molecule type" value="Genomic_DNA"/>
</dbReference>
<evidence type="ECO:0000256" key="2">
    <source>
        <dbReference type="ARBA" id="ARBA00022475"/>
    </source>
</evidence>
<sequence length="271" mass="31044">MQTVEPGGKGMERENMVSIEDRIPKLKKLRKRKTNRRLIFIISLFFLIILVIIYFQSPLSKIHSIKVEGNELIPTVEVLEKSGLKENQGIWESSLKQAEKKLEQDERIQEADISIGFPNRLNISVTEQRKMAYLSDGETLYPVLNNGAIIKEATGGPLEQLPILHNFEAGKVLDRMMTSLEELPPEVRNAISEIYYVPKKNDNLRIQLFMNDGFEVSANLKTFSEKMVYYPEIASQLDPDVKGIIDLQVGSYFRAYPSERDEMTEEAPPEH</sequence>
<evidence type="ECO:0000313" key="10">
    <source>
        <dbReference type="EMBL" id="KKB42275.1"/>
    </source>
</evidence>
<dbReference type="Pfam" id="PF03799">
    <property type="entry name" value="FtsQ_DivIB_C"/>
    <property type="match status" value="1"/>
</dbReference>
<dbReference type="PANTHER" id="PTHR37820">
    <property type="entry name" value="CELL DIVISION PROTEIN DIVIB"/>
    <property type="match status" value="1"/>
</dbReference>
<dbReference type="Gene3D" id="3.10.20.310">
    <property type="entry name" value="membrane protein fhac"/>
    <property type="match status" value="1"/>
</dbReference>
<evidence type="ECO:0000313" key="11">
    <source>
        <dbReference type="Proteomes" id="UP000031563"/>
    </source>
</evidence>
<keyword evidence="4 8" id="KW-0812">Transmembrane</keyword>
<evidence type="ECO:0000256" key="1">
    <source>
        <dbReference type="ARBA" id="ARBA00004370"/>
    </source>
</evidence>
<proteinExistence type="inferred from homology"/>
<dbReference type="GO" id="GO:0005886">
    <property type="term" value="C:plasma membrane"/>
    <property type="evidence" value="ECO:0007669"/>
    <property type="project" value="UniProtKB-SubCell"/>
</dbReference>